<dbReference type="Gene3D" id="1.10.10.10">
    <property type="entry name" value="Winged helix-like DNA-binding domain superfamily/Winged helix DNA-binding domain"/>
    <property type="match status" value="1"/>
</dbReference>
<evidence type="ECO:0000256" key="2">
    <source>
        <dbReference type="ARBA" id="ARBA00023015"/>
    </source>
</evidence>
<dbReference type="InterPro" id="IPR039425">
    <property type="entry name" value="RNA_pol_sigma-70-like"/>
</dbReference>
<evidence type="ECO:0000313" key="7">
    <source>
        <dbReference type="EMBL" id="MBM6660255.1"/>
    </source>
</evidence>
<comment type="caution">
    <text evidence="7">The sequence shown here is derived from an EMBL/GenBank/DDBJ whole genome shotgun (WGS) entry which is preliminary data.</text>
</comment>
<evidence type="ECO:0000259" key="6">
    <source>
        <dbReference type="Pfam" id="PF08281"/>
    </source>
</evidence>
<dbReference type="GO" id="GO:0003677">
    <property type="term" value="F:DNA binding"/>
    <property type="evidence" value="ECO:0007669"/>
    <property type="project" value="InterPro"/>
</dbReference>
<proteinExistence type="inferred from homology"/>
<dbReference type="Proteomes" id="UP000764045">
    <property type="component" value="Unassembled WGS sequence"/>
</dbReference>
<sequence>MMERQTDYTGELCRLTDAELVGACLDGRRGAMGELYRRYSGAMFELCRRITGDSELARDVVHDGFIIVFSRLDSLRRTDRLYGWMARIMANLALKQVADATRRRRAEAAVAVGQGGDSTAADVPLDVLLAMVDRLPRAYGLVFRLAMLDGLGHDEISRLVGIKPKSSASNLARARAMLRLMVDRWRREAGLAVVALLAVVSALLHRDTARRPAGFAGVRVARHSGAVAGQLPGGCGVRVGQGAPCRGAGGRHSRSPQPSAQVVAVGLRPLAPAPIAAAVAPVEAPGQLEPRSVQPPQPAVGHAAPRRTALSLGGSAAAMATRLLASAAGMGTEAGIGSATRDALSTWEGLNHFVTYTPPEGMDPLEREALMRISMMNSGTIITRRTYSRPVAVGLAASWQLSGRWALETGLRLTLMRSEAVTGSSDTTNITRRDKALYIGVPLNATYTIAGSGPLRFYATAGVAVDMPVWHTSAVDYNIDNRLFFTRHDAPGRPAVQLSVGAGVGVGYEIAPRVELFFAPRATYYLPSGGTPTLWQQQRLQLSWPVGIRLKY</sequence>
<keyword evidence="3" id="KW-0731">Sigma factor</keyword>
<dbReference type="InterPro" id="IPR013249">
    <property type="entry name" value="RNA_pol_sigma70_r4_t2"/>
</dbReference>
<name>A0A938WJ13_9BACT</name>
<evidence type="ECO:0000256" key="1">
    <source>
        <dbReference type="ARBA" id="ARBA00010641"/>
    </source>
</evidence>
<protein>
    <submittedName>
        <fullName evidence="7">Sigma-70 family RNA polymerase sigma factor</fullName>
    </submittedName>
</protein>
<dbReference type="Pfam" id="PF04542">
    <property type="entry name" value="Sigma70_r2"/>
    <property type="match status" value="1"/>
</dbReference>
<dbReference type="Gene3D" id="1.10.1740.10">
    <property type="match status" value="1"/>
</dbReference>
<feature type="domain" description="RNA polymerase sigma factor 70 region 4 type 2" evidence="6">
    <location>
        <begin position="127"/>
        <end position="178"/>
    </location>
</feature>
<dbReference type="PANTHER" id="PTHR43133">
    <property type="entry name" value="RNA POLYMERASE ECF-TYPE SIGMA FACTO"/>
    <property type="match status" value="1"/>
</dbReference>
<dbReference type="InterPro" id="IPR014284">
    <property type="entry name" value="RNA_pol_sigma-70_dom"/>
</dbReference>
<evidence type="ECO:0000256" key="4">
    <source>
        <dbReference type="ARBA" id="ARBA00023163"/>
    </source>
</evidence>
<feature type="domain" description="RNA polymerase sigma-70 region 2" evidence="5">
    <location>
        <begin position="35"/>
        <end position="102"/>
    </location>
</feature>
<evidence type="ECO:0000313" key="8">
    <source>
        <dbReference type="Proteomes" id="UP000764045"/>
    </source>
</evidence>
<evidence type="ECO:0000259" key="5">
    <source>
        <dbReference type="Pfam" id="PF04542"/>
    </source>
</evidence>
<dbReference type="InterPro" id="IPR036388">
    <property type="entry name" value="WH-like_DNA-bd_sf"/>
</dbReference>
<dbReference type="EMBL" id="JACJJL010000001">
    <property type="protein sequence ID" value="MBM6660255.1"/>
    <property type="molecule type" value="Genomic_DNA"/>
</dbReference>
<gene>
    <name evidence="7" type="ORF">H6B30_00550</name>
</gene>
<dbReference type="SUPFAM" id="SSF88659">
    <property type="entry name" value="Sigma3 and sigma4 domains of RNA polymerase sigma factors"/>
    <property type="match status" value="1"/>
</dbReference>
<keyword evidence="4" id="KW-0804">Transcription</keyword>
<dbReference type="InterPro" id="IPR013324">
    <property type="entry name" value="RNA_pol_sigma_r3/r4-like"/>
</dbReference>
<accession>A0A938WJ13</accession>
<dbReference type="InterPro" id="IPR007627">
    <property type="entry name" value="RNA_pol_sigma70_r2"/>
</dbReference>
<dbReference type="AlphaFoldDB" id="A0A938WJ13"/>
<comment type="similarity">
    <text evidence="1">Belongs to the sigma-70 factor family. ECF subfamily.</text>
</comment>
<dbReference type="Pfam" id="PF08281">
    <property type="entry name" value="Sigma70_r4_2"/>
    <property type="match status" value="1"/>
</dbReference>
<keyword evidence="2" id="KW-0805">Transcription regulation</keyword>
<reference evidence="7 8" key="1">
    <citation type="journal article" date="2021" name="Sci. Rep.">
        <title>The distribution of antibiotic resistance genes in chicken gut microbiota commensals.</title>
        <authorList>
            <person name="Juricova H."/>
            <person name="Matiasovicova J."/>
            <person name="Kubasova T."/>
            <person name="Cejkova D."/>
            <person name="Rychlik I."/>
        </authorList>
    </citation>
    <scope>NUCLEOTIDE SEQUENCE [LARGE SCALE GENOMIC DNA]</scope>
    <source>
        <strain evidence="7 8">An819</strain>
    </source>
</reference>
<dbReference type="GO" id="GO:0006352">
    <property type="term" value="P:DNA-templated transcription initiation"/>
    <property type="evidence" value="ECO:0007669"/>
    <property type="project" value="InterPro"/>
</dbReference>
<dbReference type="PANTHER" id="PTHR43133:SF46">
    <property type="entry name" value="RNA POLYMERASE SIGMA-70 FACTOR ECF SUBFAMILY"/>
    <property type="match status" value="1"/>
</dbReference>
<evidence type="ECO:0000256" key="3">
    <source>
        <dbReference type="ARBA" id="ARBA00023082"/>
    </source>
</evidence>
<dbReference type="RefSeq" id="WP_205106842.1">
    <property type="nucleotide sequence ID" value="NZ_JACJJL010000001.1"/>
</dbReference>
<dbReference type="SUPFAM" id="SSF56925">
    <property type="entry name" value="OMPA-like"/>
    <property type="match status" value="1"/>
</dbReference>
<dbReference type="SUPFAM" id="SSF88946">
    <property type="entry name" value="Sigma2 domain of RNA polymerase sigma factors"/>
    <property type="match status" value="1"/>
</dbReference>
<keyword evidence="8" id="KW-1185">Reference proteome</keyword>
<dbReference type="InterPro" id="IPR013325">
    <property type="entry name" value="RNA_pol_sigma_r2"/>
</dbReference>
<dbReference type="InterPro" id="IPR011250">
    <property type="entry name" value="OMP/PagP_B-barrel"/>
</dbReference>
<dbReference type="NCBIfam" id="TIGR02937">
    <property type="entry name" value="sigma70-ECF"/>
    <property type="match status" value="1"/>
</dbReference>
<organism evidence="7 8">
    <name type="scientific">Marseilla massiliensis</name>
    <dbReference type="NCBI Taxonomy" id="1841864"/>
    <lineage>
        <taxon>Bacteria</taxon>
        <taxon>Pseudomonadati</taxon>
        <taxon>Bacteroidota</taxon>
        <taxon>Bacteroidia</taxon>
        <taxon>Bacteroidales</taxon>
        <taxon>Prevotellaceae</taxon>
        <taxon>Marseilla</taxon>
    </lineage>
</organism>
<dbReference type="GO" id="GO:0016987">
    <property type="term" value="F:sigma factor activity"/>
    <property type="evidence" value="ECO:0007669"/>
    <property type="project" value="UniProtKB-KW"/>
</dbReference>